<dbReference type="EMBL" id="JANUBB010000015">
    <property type="protein sequence ID" value="MCS3953045.1"/>
    <property type="molecule type" value="Genomic_DNA"/>
</dbReference>
<organism evidence="3 5">
    <name type="scientific">Salinibacter ruber</name>
    <dbReference type="NCBI Taxonomy" id="146919"/>
    <lineage>
        <taxon>Bacteria</taxon>
        <taxon>Pseudomonadati</taxon>
        <taxon>Rhodothermota</taxon>
        <taxon>Rhodothermia</taxon>
        <taxon>Rhodothermales</taxon>
        <taxon>Salinibacteraceae</taxon>
        <taxon>Salinibacter</taxon>
    </lineage>
</organism>
<dbReference type="EMBL" id="JANTYZ010000018">
    <property type="protein sequence ID" value="MCS3866699.1"/>
    <property type="molecule type" value="Genomic_DNA"/>
</dbReference>
<dbReference type="Proteomes" id="UP001155010">
    <property type="component" value="Unassembled WGS sequence"/>
</dbReference>
<name>A0A9X2ZT43_9BACT</name>
<evidence type="ECO:0000313" key="3">
    <source>
        <dbReference type="EMBL" id="MCS3953045.1"/>
    </source>
</evidence>
<feature type="region of interest" description="Disordered" evidence="1">
    <location>
        <begin position="1"/>
        <end position="28"/>
    </location>
</feature>
<gene>
    <name evidence="2" type="ORF">GGP82_003279</name>
    <name evidence="3" type="ORF">GGP83_003020</name>
    <name evidence="4" type="ORF">GGQ01_003252</name>
</gene>
<proteinExistence type="predicted"/>
<dbReference type="AlphaFoldDB" id="A0A9X2ZT43"/>
<feature type="compositionally biased region" description="Pro residues" evidence="1">
    <location>
        <begin position="190"/>
        <end position="206"/>
    </location>
</feature>
<evidence type="ECO:0000313" key="5">
    <source>
        <dbReference type="Proteomes" id="UP001155010"/>
    </source>
</evidence>
<reference evidence="3" key="1">
    <citation type="submission" date="2022-08" db="EMBL/GenBank/DDBJ databases">
        <title>Genomic Encyclopedia of Type Strains, Phase V (KMG-V): Genome sequencing to study the core and pangenomes of soil and plant-associated prokaryotes.</title>
        <authorList>
            <person name="Whitman W."/>
        </authorList>
    </citation>
    <scope>NUCLEOTIDE SEQUENCE</scope>
    <source>
        <strain evidence="2">SP2016B</strain>
        <strain evidence="3">SP2017</strain>
        <strain evidence="4">SP3012</strain>
    </source>
</reference>
<sequence length="206" mass="22525">MVIPQANSASKMQQDTPPKQDDSSSPNAFGQLFYVDADVSRGWPEREPETLCKLGVTQKTASARCSENEYTLKNKFGLEAEMEVVFEATGFITEVEKPLVKATTNWSCEDLEGGPSTEWRICRPRQLARMAVLLALRIGTEDTRHADQNSKKSSKGGPGGASKKFLPDLKIVQEPVAPAPSARRSQAPGGPLPLARPRPYFRPPGV</sequence>
<feature type="region of interest" description="Disordered" evidence="1">
    <location>
        <begin position="143"/>
        <end position="206"/>
    </location>
</feature>
<dbReference type="Proteomes" id="UP001155034">
    <property type="component" value="Unassembled WGS sequence"/>
</dbReference>
<evidence type="ECO:0000313" key="4">
    <source>
        <dbReference type="EMBL" id="MCS4038162.1"/>
    </source>
</evidence>
<evidence type="ECO:0000256" key="1">
    <source>
        <dbReference type="SAM" id="MobiDB-lite"/>
    </source>
</evidence>
<evidence type="ECO:0000313" key="2">
    <source>
        <dbReference type="EMBL" id="MCS3866699.1"/>
    </source>
</evidence>
<comment type="caution">
    <text evidence="3">The sequence shown here is derived from an EMBL/GenBank/DDBJ whole genome shotgun (WGS) entry which is preliminary data.</text>
</comment>
<accession>A0A9X2ZT43</accession>
<feature type="compositionally biased region" description="Low complexity" evidence="1">
    <location>
        <begin position="175"/>
        <end position="189"/>
    </location>
</feature>
<dbReference type="Proteomes" id="UP001155040">
    <property type="component" value="Unassembled WGS sequence"/>
</dbReference>
<protein>
    <submittedName>
        <fullName evidence="3">Uncharacterized protein</fullName>
    </submittedName>
</protein>
<dbReference type="EMBL" id="JANUBF010000041">
    <property type="protein sequence ID" value="MCS4038162.1"/>
    <property type="molecule type" value="Genomic_DNA"/>
</dbReference>